<dbReference type="CDD" id="cd01043">
    <property type="entry name" value="DPS"/>
    <property type="match status" value="1"/>
</dbReference>
<dbReference type="PANTHER" id="PTHR42932:SF3">
    <property type="entry name" value="DNA PROTECTION DURING STARVATION PROTEIN"/>
    <property type="match status" value="1"/>
</dbReference>
<comment type="similarity">
    <text evidence="1 2">Belongs to the Dps family.</text>
</comment>
<dbReference type="InterPro" id="IPR009078">
    <property type="entry name" value="Ferritin-like_SF"/>
</dbReference>
<dbReference type="PIRSF" id="PIRSF005900">
    <property type="entry name" value="Dps"/>
    <property type="match status" value="1"/>
</dbReference>
<proteinExistence type="inferred from homology"/>
<dbReference type="EMBL" id="CP021983">
    <property type="protein sequence ID" value="ASC70121.1"/>
    <property type="molecule type" value="Genomic_DNA"/>
</dbReference>
<dbReference type="PRINTS" id="PR01346">
    <property type="entry name" value="HELNAPAPROT"/>
</dbReference>
<dbReference type="PROSITE" id="PS00818">
    <property type="entry name" value="DPS_1"/>
    <property type="match status" value="1"/>
</dbReference>
<keyword evidence="5" id="KW-1185">Reference proteome</keyword>
<sequence>MVDFAVLNTAVIPEIMRPINIGLSDEQRQGVIELLNQHLADAYLLLIKTKKYHWDVVGPQFRTLHELWEEHYQALTESIDDYAERIRALGGYPLGTVEGFLKHASLKEHPGDLPDANEMVGRLVVDHEQVIRNLRQAIDQCSDQFHDEGTADFLTGQLEAHEEMAWMLRSFIEGTGIEPSGYRPEVRPSVAR</sequence>
<accession>A0A1Z3HIJ8</accession>
<dbReference type="InterPro" id="IPR023188">
    <property type="entry name" value="DPS_DNA-bd_CS"/>
</dbReference>
<dbReference type="Proteomes" id="UP000191901">
    <property type="component" value="Chromosome"/>
</dbReference>
<dbReference type="InterPro" id="IPR008331">
    <property type="entry name" value="Ferritin_DPS_dom"/>
</dbReference>
<feature type="domain" description="Ferritin/DPS" evidence="3">
    <location>
        <begin position="32"/>
        <end position="173"/>
    </location>
</feature>
<name>A0A1Z3HIJ8_9CYAN</name>
<keyword evidence="4" id="KW-0238">DNA-binding</keyword>
<dbReference type="STRING" id="1641165.XM38_04810"/>
<evidence type="ECO:0000256" key="1">
    <source>
        <dbReference type="ARBA" id="ARBA00009497"/>
    </source>
</evidence>
<gene>
    <name evidence="4" type="ORF">XM38_010510</name>
</gene>
<evidence type="ECO:0000313" key="4">
    <source>
        <dbReference type="EMBL" id="ASC70121.1"/>
    </source>
</evidence>
<dbReference type="Gene3D" id="1.20.1260.10">
    <property type="match status" value="1"/>
</dbReference>
<dbReference type="AlphaFoldDB" id="A0A1Z3HIJ8"/>
<evidence type="ECO:0000259" key="3">
    <source>
        <dbReference type="Pfam" id="PF00210"/>
    </source>
</evidence>
<dbReference type="Pfam" id="PF00210">
    <property type="entry name" value="Ferritin"/>
    <property type="match status" value="1"/>
</dbReference>
<dbReference type="GO" id="GO:0003677">
    <property type="term" value="F:DNA binding"/>
    <property type="evidence" value="ECO:0007669"/>
    <property type="project" value="UniProtKB-KW"/>
</dbReference>
<dbReference type="PANTHER" id="PTHR42932">
    <property type="entry name" value="GENERAL STRESS PROTEIN 20U"/>
    <property type="match status" value="1"/>
</dbReference>
<dbReference type="GO" id="GO:0008199">
    <property type="term" value="F:ferric iron binding"/>
    <property type="evidence" value="ECO:0007669"/>
    <property type="project" value="InterPro"/>
</dbReference>
<dbReference type="KEGG" id="hhg:XM38_010510"/>
<evidence type="ECO:0000256" key="2">
    <source>
        <dbReference type="RuleBase" id="RU003875"/>
    </source>
</evidence>
<reference evidence="4 5" key="1">
    <citation type="journal article" date="2016" name="Biochim. Biophys. Acta">
        <title>Characterization of red-shifted phycobilisomes isolated from the chlorophyll f-containing cyanobacterium Halomicronema hongdechloris.</title>
        <authorList>
            <person name="Li Y."/>
            <person name="Lin Y."/>
            <person name="Garvey C.J."/>
            <person name="Birch D."/>
            <person name="Corkery R.W."/>
            <person name="Loughlin P.C."/>
            <person name="Scheer H."/>
            <person name="Willows R.D."/>
            <person name="Chen M."/>
        </authorList>
    </citation>
    <scope>NUCLEOTIDE SEQUENCE [LARGE SCALE GENOMIC DNA]</scope>
    <source>
        <strain evidence="4 5">C2206</strain>
    </source>
</reference>
<protein>
    <submittedName>
        <fullName evidence="4">Dps family DNA-binding stress response protein</fullName>
    </submittedName>
</protein>
<organism evidence="4 5">
    <name type="scientific">Halomicronema hongdechloris C2206</name>
    <dbReference type="NCBI Taxonomy" id="1641165"/>
    <lineage>
        <taxon>Bacteria</taxon>
        <taxon>Bacillati</taxon>
        <taxon>Cyanobacteriota</taxon>
        <taxon>Cyanophyceae</taxon>
        <taxon>Nodosilineales</taxon>
        <taxon>Nodosilineaceae</taxon>
        <taxon>Halomicronema</taxon>
    </lineage>
</organism>
<dbReference type="GO" id="GO:0016722">
    <property type="term" value="F:oxidoreductase activity, acting on metal ions"/>
    <property type="evidence" value="ECO:0007669"/>
    <property type="project" value="InterPro"/>
</dbReference>
<dbReference type="SUPFAM" id="SSF47240">
    <property type="entry name" value="Ferritin-like"/>
    <property type="match status" value="1"/>
</dbReference>
<evidence type="ECO:0000313" key="5">
    <source>
        <dbReference type="Proteomes" id="UP000191901"/>
    </source>
</evidence>
<dbReference type="InterPro" id="IPR012347">
    <property type="entry name" value="Ferritin-like"/>
</dbReference>
<dbReference type="InterPro" id="IPR002177">
    <property type="entry name" value="DPS_DNA-bd"/>
</dbReference>